<dbReference type="AlphaFoldDB" id="A0A317WI93"/>
<reference evidence="2 3" key="1">
    <citation type="submission" date="2016-12" db="EMBL/GenBank/DDBJ databases">
        <title>The genomes of Aspergillus section Nigri reveals drivers in fungal speciation.</title>
        <authorList>
            <consortium name="DOE Joint Genome Institute"/>
            <person name="Vesth T.C."/>
            <person name="Nybo J."/>
            <person name="Theobald S."/>
            <person name="Brandl J."/>
            <person name="Frisvad J.C."/>
            <person name="Nielsen K.F."/>
            <person name="Lyhne E.K."/>
            <person name="Kogle M.E."/>
            <person name="Kuo A."/>
            <person name="Riley R."/>
            <person name="Clum A."/>
            <person name="Nolan M."/>
            <person name="Lipzen A."/>
            <person name="Salamov A."/>
            <person name="Henrissat B."/>
            <person name="Wiebenga A."/>
            <person name="De Vries R.P."/>
            <person name="Grigoriev I.V."/>
            <person name="Mortensen U.H."/>
            <person name="Andersen M.R."/>
            <person name="Baker S.E."/>
        </authorList>
    </citation>
    <scope>NUCLEOTIDE SEQUENCE [LARGE SCALE GENOMIC DNA]</scope>
    <source>
        <strain evidence="2 3">CBS 117.55</strain>
    </source>
</reference>
<dbReference type="Proteomes" id="UP000247233">
    <property type="component" value="Unassembled WGS sequence"/>
</dbReference>
<proteinExistence type="predicted"/>
<accession>A0A317WI93</accession>
<dbReference type="OrthoDB" id="3800761at2759"/>
<name>A0A317WI93_9EURO</name>
<dbReference type="GeneID" id="37068781"/>
<dbReference type="EMBL" id="MSFL01000009">
    <property type="protein sequence ID" value="PWY84778.1"/>
    <property type="molecule type" value="Genomic_DNA"/>
</dbReference>
<dbReference type="VEuPathDB" id="FungiDB:BO70DRAFT_395461"/>
<gene>
    <name evidence="2" type="ORF">BO70DRAFT_395461</name>
</gene>
<protein>
    <submittedName>
        <fullName evidence="2">Uncharacterized protein</fullName>
    </submittedName>
</protein>
<evidence type="ECO:0000313" key="2">
    <source>
        <dbReference type="EMBL" id="PWY84778.1"/>
    </source>
</evidence>
<comment type="caution">
    <text evidence="2">The sequence shown here is derived from an EMBL/GenBank/DDBJ whole genome shotgun (WGS) entry which is preliminary data.</text>
</comment>
<evidence type="ECO:0000313" key="3">
    <source>
        <dbReference type="Proteomes" id="UP000247233"/>
    </source>
</evidence>
<feature type="compositionally biased region" description="Acidic residues" evidence="1">
    <location>
        <begin position="191"/>
        <end position="203"/>
    </location>
</feature>
<keyword evidence="3" id="KW-1185">Reference proteome</keyword>
<feature type="region of interest" description="Disordered" evidence="1">
    <location>
        <begin position="180"/>
        <end position="203"/>
    </location>
</feature>
<dbReference type="STRING" id="1448321.A0A317WI93"/>
<dbReference type="RefSeq" id="XP_025400120.1">
    <property type="nucleotide sequence ID" value="XM_025546544.1"/>
</dbReference>
<organism evidence="2 3">
    <name type="scientific">Aspergillus heteromorphus CBS 117.55</name>
    <dbReference type="NCBI Taxonomy" id="1448321"/>
    <lineage>
        <taxon>Eukaryota</taxon>
        <taxon>Fungi</taxon>
        <taxon>Dikarya</taxon>
        <taxon>Ascomycota</taxon>
        <taxon>Pezizomycotina</taxon>
        <taxon>Eurotiomycetes</taxon>
        <taxon>Eurotiomycetidae</taxon>
        <taxon>Eurotiales</taxon>
        <taxon>Aspergillaceae</taxon>
        <taxon>Aspergillus</taxon>
        <taxon>Aspergillus subgen. Circumdati</taxon>
    </lineage>
</organism>
<evidence type="ECO:0000256" key="1">
    <source>
        <dbReference type="SAM" id="MobiDB-lite"/>
    </source>
</evidence>
<sequence>MARPTPMISPNSYANSSEFLARFGLLEEFLKFKVHTFYNTDLNVVDLCPNCEKGFSDPIDQWYYFFPADLEYFIRVIPDREQYRQAQIASGAISPDDRSGLYTRLLFHTTPYVPDPHPKPWPGPPILAILRAMGILASPRIRVVPKETVKQLETLRDLYFYDDEDLPTVAPPLSFEMLCKGQGNWSGPPTDSEDSDTEETLPS</sequence>